<evidence type="ECO:0000256" key="5">
    <source>
        <dbReference type="ARBA" id="ARBA00022801"/>
    </source>
</evidence>
<dbReference type="Gene3D" id="2.60.120.260">
    <property type="entry name" value="Galactose-binding domain-like"/>
    <property type="match status" value="1"/>
</dbReference>
<dbReference type="InterPro" id="IPR010720">
    <property type="entry name" value="Alpha-L-AF_C"/>
</dbReference>
<dbReference type="SMART" id="SM00813">
    <property type="entry name" value="Alpha-L-AF_C"/>
    <property type="match status" value="1"/>
</dbReference>
<evidence type="ECO:0000256" key="2">
    <source>
        <dbReference type="ARBA" id="ARBA00007186"/>
    </source>
</evidence>
<protein>
    <recommendedName>
        <fullName evidence="4">non-reducing end alpha-L-arabinofuranosidase</fullName>
        <ecNumber evidence="4">3.2.1.55</ecNumber>
    </recommendedName>
</protein>
<dbReference type="RefSeq" id="WP_349244998.1">
    <property type="nucleotide sequence ID" value="NZ_JASCXX010000011.1"/>
</dbReference>
<dbReference type="EC" id="3.2.1.55" evidence="4"/>
<keyword evidence="5" id="KW-0378">Hydrolase</keyword>
<dbReference type="SUPFAM" id="SSF51011">
    <property type="entry name" value="Glycosyl hydrolase domain"/>
    <property type="match status" value="1"/>
</dbReference>
<comment type="similarity">
    <text evidence="2">Belongs to the glycosyl hydrolase 51 family.</text>
</comment>
<reference evidence="10" key="1">
    <citation type="submission" date="2023-05" db="EMBL/GenBank/DDBJ databases">
        <title>Anaerotaeda fermentans gen. nov., sp. nov., a novel anaerobic planctomycete of the new family within the order Sedimentisphaerales isolated from Taman Peninsula, Russia.</title>
        <authorList>
            <person name="Khomyakova M.A."/>
            <person name="Merkel A.Y."/>
            <person name="Slobodkin A.I."/>
        </authorList>
    </citation>
    <scope>NUCLEOTIDE SEQUENCE</scope>
    <source>
        <strain evidence="10">M17dextr</strain>
    </source>
</reference>
<sequence>MTPHIRSHVLFWAGLCVLLGLTTAVSAQDATPASKTVEATVAIDAGNTFEPISPFIYGQFIEHLGRCIYGGIWAEMLEDRKFHFPVPAEGDIWSLTRAQARVLAASPWKVIGPKDAVKMVTQDAFVGDHSPHITAPGGTRVGIYQEELGVVSGKRYTGYLYLAGDGKAGPVSVSLIWGDADADKETVTIKRVRSKYTKVPLKFTAGKNTDDARLEIVATGEGTLKIGCVSLMPADNVEGFRADTLELLRQLDAPLYRWPGGNFVSGYDWRDGIGDRDRRPTRTNPAWTGIETNDMGMHEFVRFCQLVDAEPMITVNTGFGDAYSAAAQVEYANGARTTPMGRLRSGNGQRAPLDVKWWCVGNEMWGNWQLGYMSLNHYVLKHNWVEQMMREVDPTIKTVASGDLGDAGPRSWSRGMLTRCADHMDLISEHFYTRNRDDIAEHVQQVPDQIRRKAEGHRTLREELPSLKGKDIRIAMTEWNYWYGPHVFGELGTRYFLKDALGIAAGLHEYFRQTDIIYMANYAQTVNVIGCIKTTRTEADFDSTGLPLMLYRKQFGTIPVAVKHEAAPLDVSAALTADGKALTIGIVNPTWDTYRLKLDLSNVAPSGTAQTWVIAGDDPMAYNEPGESRNVDIDAADPTDLTGAVVVKPLSITLLRAPIK</sequence>
<evidence type="ECO:0000256" key="6">
    <source>
        <dbReference type="ARBA" id="ARBA00023277"/>
    </source>
</evidence>
<dbReference type="GO" id="GO:0000272">
    <property type="term" value="P:polysaccharide catabolic process"/>
    <property type="evidence" value="ECO:0007669"/>
    <property type="project" value="TreeGrafter"/>
</dbReference>
<dbReference type="Gene3D" id="3.20.20.80">
    <property type="entry name" value="Glycosidases"/>
    <property type="match status" value="2"/>
</dbReference>
<dbReference type="Gene3D" id="2.60.40.1180">
    <property type="entry name" value="Golgi alpha-mannosidase II"/>
    <property type="match status" value="1"/>
</dbReference>
<keyword evidence="6" id="KW-0119">Carbohydrate metabolism</keyword>
<evidence type="ECO:0000259" key="9">
    <source>
        <dbReference type="SMART" id="SM00813"/>
    </source>
</evidence>
<organism evidence="10 11">
    <name type="scientific">Anaerobaca lacustris</name>
    <dbReference type="NCBI Taxonomy" id="3044600"/>
    <lineage>
        <taxon>Bacteria</taxon>
        <taxon>Pseudomonadati</taxon>
        <taxon>Planctomycetota</taxon>
        <taxon>Phycisphaerae</taxon>
        <taxon>Sedimentisphaerales</taxon>
        <taxon>Anaerobacaceae</taxon>
        <taxon>Anaerobaca</taxon>
    </lineage>
</organism>
<dbReference type="Proteomes" id="UP001431776">
    <property type="component" value="Unassembled WGS sequence"/>
</dbReference>
<dbReference type="GO" id="GO:0046556">
    <property type="term" value="F:alpha-L-arabinofuranosidase activity"/>
    <property type="evidence" value="ECO:0007669"/>
    <property type="project" value="UniProtKB-EC"/>
</dbReference>
<dbReference type="Pfam" id="PF22848">
    <property type="entry name" value="ASD1_dom"/>
    <property type="match status" value="1"/>
</dbReference>
<dbReference type="GO" id="GO:0046373">
    <property type="term" value="P:L-arabinose metabolic process"/>
    <property type="evidence" value="ECO:0007669"/>
    <property type="project" value="InterPro"/>
</dbReference>
<evidence type="ECO:0000256" key="3">
    <source>
        <dbReference type="ARBA" id="ARBA00011165"/>
    </source>
</evidence>
<evidence type="ECO:0000313" key="10">
    <source>
        <dbReference type="EMBL" id="MDI6449592.1"/>
    </source>
</evidence>
<dbReference type="PANTHER" id="PTHR43576">
    <property type="entry name" value="ALPHA-L-ARABINOFURANOSIDASE C-RELATED"/>
    <property type="match status" value="1"/>
</dbReference>
<name>A0AAW6TZ05_9BACT</name>
<dbReference type="EMBL" id="JASCXX010000011">
    <property type="protein sequence ID" value="MDI6449592.1"/>
    <property type="molecule type" value="Genomic_DNA"/>
</dbReference>
<dbReference type="SUPFAM" id="SSF51445">
    <property type="entry name" value="(Trans)glycosidases"/>
    <property type="match status" value="1"/>
</dbReference>
<dbReference type="InterPro" id="IPR055235">
    <property type="entry name" value="ASD1_cat"/>
</dbReference>
<dbReference type="PANTHER" id="PTHR43576:SF2">
    <property type="entry name" value="INTRACELLULAR EXO-ALPHA-L-ARABINOFURANOSIDASE 2"/>
    <property type="match status" value="1"/>
</dbReference>
<accession>A0AAW6TZ05</accession>
<dbReference type="InterPro" id="IPR017853">
    <property type="entry name" value="GH"/>
</dbReference>
<evidence type="ECO:0000256" key="7">
    <source>
        <dbReference type="ARBA" id="ARBA00023295"/>
    </source>
</evidence>
<proteinExistence type="inferred from homology"/>
<feature type="signal peptide" evidence="8">
    <location>
        <begin position="1"/>
        <end position="27"/>
    </location>
</feature>
<keyword evidence="11" id="KW-1185">Reference proteome</keyword>
<evidence type="ECO:0000256" key="4">
    <source>
        <dbReference type="ARBA" id="ARBA00012670"/>
    </source>
</evidence>
<comment type="subunit">
    <text evidence="3">Homohexamer; trimer of dimers.</text>
</comment>
<dbReference type="InterPro" id="IPR013780">
    <property type="entry name" value="Glyco_hydro_b"/>
</dbReference>
<keyword evidence="8" id="KW-0732">Signal</keyword>
<feature type="chain" id="PRO_5043599712" description="non-reducing end alpha-L-arabinofuranosidase" evidence="8">
    <location>
        <begin position="28"/>
        <end position="660"/>
    </location>
</feature>
<gene>
    <name evidence="10" type="ORF">QJ522_11105</name>
</gene>
<feature type="domain" description="Alpha-L-arabinofuranosidase C-terminal" evidence="9">
    <location>
        <begin position="477"/>
        <end position="651"/>
    </location>
</feature>
<evidence type="ECO:0000256" key="1">
    <source>
        <dbReference type="ARBA" id="ARBA00001462"/>
    </source>
</evidence>
<comment type="catalytic activity">
    <reaction evidence="1">
        <text>Hydrolysis of terminal non-reducing alpha-L-arabinofuranoside residues in alpha-L-arabinosides.</text>
        <dbReference type="EC" id="3.2.1.55"/>
    </reaction>
</comment>
<evidence type="ECO:0000313" key="11">
    <source>
        <dbReference type="Proteomes" id="UP001431776"/>
    </source>
</evidence>
<dbReference type="AlphaFoldDB" id="A0AAW6TZ05"/>
<evidence type="ECO:0000256" key="8">
    <source>
        <dbReference type="SAM" id="SignalP"/>
    </source>
</evidence>
<keyword evidence="7" id="KW-0326">Glycosidase</keyword>
<comment type="caution">
    <text evidence="10">The sequence shown here is derived from an EMBL/GenBank/DDBJ whole genome shotgun (WGS) entry which is preliminary data.</text>
</comment>
<dbReference type="Pfam" id="PF06964">
    <property type="entry name" value="Alpha-L-AF_C"/>
    <property type="match status" value="1"/>
</dbReference>